<keyword evidence="7" id="KW-0969">Cilium</keyword>
<comment type="subcellular location">
    <subcellularLocation>
        <location evidence="2 5">Bacterial flagellum basal body</location>
    </subcellularLocation>
</comment>
<dbReference type="HAMAP" id="MF_00416">
    <property type="entry name" value="FlgI"/>
    <property type="match status" value="1"/>
</dbReference>
<dbReference type="PRINTS" id="PR01010">
    <property type="entry name" value="FLGPRINGFLGI"/>
</dbReference>
<evidence type="ECO:0000256" key="2">
    <source>
        <dbReference type="ARBA" id="ARBA00004117"/>
    </source>
</evidence>
<dbReference type="PANTHER" id="PTHR30381">
    <property type="entry name" value="FLAGELLAR P-RING PERIPLASMIC PROTEIN FLGI"/>
    <property type="match status" value="1"/>
</dbReference>
<evidence type="ECO:0000256" key="1">
    <source>
        <dbReference type="ARBA" id="ARBA00002591"/>
    </source>
</evidence>
<comment type="function">
    <text evidence="1 5">Assembles around the rod to form the L-ring and probably protects the motor/basal body from shearing forces during rotation.</text>
</comment>
<sequence precursor="true">MTLYRTTLHRTLGAVLLALSAIAGFAPTLAHADRIKDLTSVAGVRENALIGYGLVVGLDGSGDQTTQTPFTIQSFNNMLTQFGINVPAGASIQLKNTAAVVVTAALPAFVRPGQTIDVTVSSIGNAKSLRGGTLLLTPLKGVDGQLYALAQGNVVIGGAGASANGSKVQINQLGAGRIANGATVERAVQATVGEAGSIQLDTGTTDFGTVQNIVNAINKQFGTDTAQAADGRTINVRAPALASDRVGFLAKLQNIDVTPALAAARVVVNARTGSVVMNQLVKLEPCAVAHGSLSVTISTEPVVSQPAPFSQGQTVAAARSNIEVKQAGGSLINVKGGTNLADVVKAINAIGANPQDLISILQAMKAANALRAELEII</sequence>
<feature type="chain" id="PRO_5033176947" description="Flagellar P-ring protein" evidence="5">
    <location>
        <begin position="33"/>
        <end position="377"/>
    </location>
</feature>
<dbReference type="EMBL" id="JABBZM010000013">
    <property type="protein sequence ID" value="NMV39257.1"/>
    <property type="molecule type" value="Genomic_DNA"/>
</dbReference>
<dbReference type="AlphaFoldDB" id="A0A848P151"/>
<evidence type="ECO:0000313" key="8">
    <source>
        <dbReference type="Proteomes" id="UP000077927"/>
    </source>
</evidence>
<dbReference type="GO" id="GO:0005198">
    <property type="term" value="F:structural molecule activity"/>
    <property type="evidence" value="ECO:0007669"/>
    <property type="project" value="InterPro"/>
</dbReference>
<dbReference type="Proteomes" id="UP000077927">
    <property type="component" value="Chromosome 2"/>
</dbReference>
<keyword evidence="7" id="KW-0966">Cell projection</keyword>
<name>A0A848P151_9RALS</name>
<dbReference type="NCBIfam" id="NF003676">
    <property type="entry name" value="PRK05303.1"/>
    <property type="match status" value="1"/>
</dbReference>
<reference evidence="7 9" key="2">
    <citation type="submission" date="2020-04" db="EMBL/GenBank/DDBJ databases">
        <title>Ralstonia insidiosa genome sequencing and assembly.</title>
        <authorList>
            <person name="Martins R.C.R."/>
            <person name="Perdigao-Neto L.V."/>
            <person name="Levin A.S.S."/>
            <person name="Costa S.F."/>
        </authorList>
    </citation>
    <scope>NUCLEOTIDE SEQUENCE [LARGE SCALE GENOMIC DNA]</scope>
    <source>
        <strain evidence="7 9">5047</strain>
    </source>
</reference>
<dbReference type="Proteomes" id="UP000575469">
    <property type="component" value="Unassembled WGS sequence"/>
</dbReference>
<proteinExistence type="inferred from homology"/>
<dbReference type="EMBL" id="CP012606">
    <property type="protein sequence ID" value="ANH77004.1"/>
    <property type="molecule type" value="Genomic_DNA"/>
</dbReference>
<reference evidence="6 8" key="1">
    <citation type="submission" date="2015-09" db="EMBL/GenBank/DDBJ databases">
        <authorList>
            <person name="Xu Y."/>
            <person name="Nagy A."/>
            <person name="Liu N.T."/>
            <person name="Nou X."/>
        </authorList>
    </citation>
    <scope>NUCLEOTIDE SEQUENCE [LARGE SCALE GENOMIC DNA]</scope>
    <source>
        <strain evidence="6 8">FC1138</strain>
    </source>
</reference>
<dbReference type="GO" id="GO:0071973">
    <property type="term" value="P:bacterial-type flagellum-dependent cell motility"/>
    <property type="evidence" value="ECO:0007669"/>
    <property type="project" value="InterPro"/>
</dbReference>
<keyword evidence="4 5" id="KW-0975">Bacterial flagellum</keyword>
<keyword evidence="7" id="KW-0282">Flagellum</keyword>
<dbReference type="GO" id="GO:0030288">
    <property type="term" value="C:outer membrane-bounded periplasmic space"/>
    <property type="evidence" value="ECO:0007669"/>
    <property type="project" value="InterPro"/>
</dbReference>
<evidence type="ECO:0000256" key="4">
    <source>
        <dbReference type="ARBA" id="ARBA00023143"/>
    </source>
</evidence>
<comment type="similarity">
    <text evidence="5">Belongs to the FlgI family.</text>
</comment>
<dbReference type="GO" id="GO:0009428">
    <property type="term" value="C:bacterial-type flagellum basal body, distal rod, P ring"/>
    <property type="evidence" value="ECO:0007669"/>
    <property type="project" value="InterPro"/>
</dbReference>
<dbReference type="Pfam" id="PF02119">
    <property type="entry name" value="FlgI"/>
    <property type="match status" value="1"/>
</dbReference>
<protein>
    <recommendedName>
        <fullName evidence="5">Flagellar P-ring protein</fullName>
    </recommendedName>
    <alternativeName>
        <fullName evidence="5">Basal body P-ring protein</fullName>
    </alternativeName>
</protein>
<keyword evidence="3 5" id="KW-0732">Signal</keyword>
<evidence type="ECO:0000313" key="9">
    <source>
        <dbReference type="Proteomes" id="UP000575469"/>
    </source>
</evidence>
<organism evidence="7 9">
    <name type="scientific">Ralstonia insidiosa</name>
    <dbReference type="NCBI Taxonomy" id="190721"/>
    <lineage>
        <taxon>Bacteria</taxon>
        <taxon>Pseudomonadati</taxon>
        <taxon>Pseudomonadota</taxon>
        <taxon>Betaproteobacteria</taxon>
        <taxon>Burkholderiales</taxon>
        <taxon>Burkholderiaceae</taxon>
        <taxon>Ralstonia</taxon>
    </lineage>
</organism>
<feature type="signal peptide" evidence="5">
    <location>
        <begin position="1"/>
        <end position="32"/>
    </location>
</feature>
<accession>A0A848P151</accession>
<dbReference type="PANTHER" id="PTHR30381:SF0">
    <property type="entry name" value="FLAGELLAR P-RING PROTEIN"/>
    <property type="match status" value="1"/>
</dbReference>
<comment type="subunit">
    <text evidence="5">The basal body constitutes a major portion of the flagellar organelle and consists of four rings (L,P,S, and M) mounted on a central rod.</text>
</comment>
<dbReference type="KEGG" id="rin:ACS15_5135"/>
<dbReference type="InterPro" id="IPR001782">
    <property type="entry name" value="Flag_FlgI"/>
</dbReference>
<evidence type="ECO:0000256" key="5">
    <source>
        <dbReference type="HAMAP-Rule" id="MF_00416"/>
    </source>
</evidence>
<dbReference type="RefSeq" id="WP_021193471.1">
    <property type="nucleotide sequence ID" value="NZ_CP012606.1"/>
</dbReference>
<evidence type="ECO:0000313" key="7">
    <source>
        <dbReference type="EMBL" id="NMV39257.1"/>
    </source>
</evidence>
<gene>
    <name evidence="5" type="primary">flgI</name>
    <name evidence="6" type="ORF">ACS15_5135</name>
    <name evidence="7" type="ORF">HGR00_15190</name>
</gene>
<evidence type="ECO:0000256" key="3">
    <source>
        <dbReference type="ARBA" id="ARBA00022729"/>
    </source>
</evidence>
<evidence type="ECO:0000313" key="6">
    <source>
        <dbReference type="EMBL" id="ANH77004.1"/>
    </source>
</evidence>